<dbReference type="RefSeq" id="XP_062718772.1">
    <property type="nucleotide sequence ID" value="XM_062867110.1"/>
</dbReference>
<sequence>MPAKDPTTPGGDLLPHVVGDDGTVSIVALGGAMVTRVLAQAEAEALENSTNASTSTNTRQFHFEVVIHPDHPRLRGLPKPPTHFHPYQEEYFTVVQGALVVEIEGVERVVRPGDGEVVIPRRANHRLCFPSLVDLGRAQQEQGQEQEPVRFYVSGERTDTTAALDLVFFENWYAYQEEVVVHGKRLDLIQLLATWDAGASCLTLPRWVPFRSSVSRALGVVVGRWLGGLLGYQPFYRAWTTDWELACARMETSVFQRRFADRAKTA</sequence>
<dbReference type="SUPFAM" id="SSF51182">
    <property type="entry name" value="RmlC-like cupins"/>
    <property type="match status" value="1"/>
</dbReference>
<feature type="domain" description="Cupin type-2" evidence="1">
    <location>
        <begin position="79"/>
        <end position="127"/>
    </location>
</feature>
<gene>
    <name evidence="2" type="ORF">B0T15DRAFT_495560</name>
</gene>
<dbReference type="Proteomes" id="UP001273166">
    <property type="component" value="Unassembled WGS sequence"/>
</dbReference>
<reference evidence="2" key="1">
    <citation type="journal article" date="2023" name="Mol. Phylogenet. Evol.">
        <title>Genome-scale phylogeny and comparative genomics of the fungal order Sordariales.</title>
        <authorList>
            <person name="Hensen N."/>
            <person name="Bonometti L."/>
            <person name="Westerberg I."/>
            <person name="Brannstrom I.O."/>
            <person name="Guillou S."/>
            <person name="Cros-Aarteil S."/>
            <person name="Calhoun S."/>
            <person name="Haridas S."/>
            <person name="Kuo A."/>
            <person name="Mondo S."/>
            <person name="Pangilinan J."/>
            <person name="Riley R."/>
            <person name="LaButti K."/>
            <person name="Andreopoulos B."/>
            <person name="Lipzen A."/>
            <person name="Chen C."/>
            <person name="Yan M."/>
            <person name="Daum C."/>
            <person name="Ng V."/>
            <person name="Clum A."/>
            <person name="Steindorff A."/>
            <person name="Ohm R.A."/>
            <person name="Martin F."/>
            <person name="Silar P."/>
            <person name="Natvig D.O."/>
            <person name="Lalanne C."/>
            <person name="Gautier V."/>
            <person name="Ament-Velasquez S.L."/>
            <person name="Kruys A."/>
            <person name="Hutchinson M.I."/>
            <person name="Powell A.J."/>
            <person name="Barry K."/>
            <person name="Miller A.N."/>
            <person name="Grigoriev I.V."/>
            <person name="Debuchy R."/>
            <person name="Gladieux P."/>
            <person name="Hiltunen Thoren M."/>
            <person name="Johannesson H."/>
        </authorList>
    </citation>
    <scope>NUCLEOTIDE SEQUENCE</scope>
    <source>
        <strain evidence="2">CBS 333.67</strain>
    </source>
</reference>
<name>A0AAJ0GN25_9PEZI</name>
<dbReference type="AlphaFoldDB" id="A0AAJ0GN25"/>
<accession>A0AAJ0GN25</accession>
<reference evidence="2" key="2">
    <citation type="submission" date="2023-06" db="EMBL/GenBank/DDBJ databases">
        <authorList>
            <consortium name="Lawrence Berkeley National Laboratory"/>
            <person name="Mondo S.J."/>
            <person name="Hensen N."/>
            <person name="Bonometti L."/>
            <person name="Westerberg I."/>
            <person name="Brannstrom I.O."/>
            <person name="Guillou S."/>
            <person name="Cros-Aarteil S."/>
            <person name="Calhoun S."/>
            <person name="Haridas S."/>
            <person name="Kuo A."/>
            <person name="Pangilinan J."/>
            <person name="Riley R."/>
            <person name="Labutti K."/>
            <person name="Andreopoulos B."/>
            <person name="Lipzen A."/>
            <person name="Chen C."/>
            <person name="Yanf M."/>
            <person name="Daum C."/>
            <person name="Ng V."/>
            <person name="Clum A."/>
            <person name="Steindorff A."/>
            <person name="Ohm R."/>
            <person name="Martin F."/>
            <person name="Silar P."/>
            <person name="Natvig D."/>
            <person name="Lalanne C."/>
            <person name="Gautier V."/>
            <person name="Ament-Velasquez S.L."/>
            <person name="Kruys A."/>
            <person name="Hutchinson M.I."/>
            <person name="Powell A.J."/>
            <person name="Barry K."/>
            <person name="Miller A.N."/>
            <person name="Grigoriev I.V."/>
            <person name="Debuchy R."/>
            <person name="Gladieux P."/>
            <person name="Thoren M.H."/>
            <person name="Johannesson H."/>
        </authorList>
    </citation>
    <scope>NUCLEOTIDE SEQUENCE</scope>
    <source>
        <strain evidence="2">CBS 333.67</strain>
    </source>
</reference>
<dbReference type="InterPro" id="IPR011051">
    <property type="entry name" value="RmlC_Cupin_sf"/>
</dbReference>
<organism evidence="2 3">
    <name type="scientific">Chaetomium strumarium</name>
    <dbReference type="NCBI Taxonomy" id="1170767"/>
    <lineage>
        <taxon>Eukaryota</taxon>
        <taxon>Fungi</taxon>
        <taxon>Dikarya</taxon>
        <taxon>Ascomycota</taxon>
        <taxon>Pezizomycotina</taxon>
        <taxon>Sordariomycetes</taxon>
        <taxon>Sordariomycetidae</taxon>
        <taxon>Sordariales</taxon>
        <taxon>Chaetomiaceae</taxon>
        <taxon>Chaetomium</taxon>
    </lineage>
</organism>
<dbReference type="EMBL" id="JAUDZG010000006">
    <property type="protein sequence ID" value="KAK3302992.1"/>
    <property type="molecule type" value="Genomic_DNA"/>
</dbReference>
<dbReference type="Gene3D" id="2.60.120.10">
    <property type="entry name" value="Jelly Rolls"/>
    <property type="match status" value="1"/>
</dbReference>
<keyword evidence="3" id="KW-1185">Reference proteome</keyword>
<comment type="caution">
    <text evidence="2">The sequence shown here is derived from an EMBL/GenBank/DDBJ whole genome shotgun (WGS) entry which is preliminary data.</text>
</comment>
<dbReference type="InterPro" id="IPR013096">
    <property type="entry name" value="Cupin_2"/>
</dbReference>
<dbReference type="Pfam" id="PF07883">
    <property type="entry name" value="Cupin_2"/>
    <property type="match status" value="1"/>
</dbReference>
<dbReference type="GeneID" id="87885939"/>
<proteinExistence type="predicted"/>
<evidence type="ECO:0000259" key="1">
    <source>
        <dbReference type="Pfam" id="PF07883"/>
    </source>
</evidence>
<evidence type="ECO:0000313" key="2">
    <source>
        <dbReference type="EMBL" id="KAK3302992.1"/>
    </source>
</evidence>
<protein>
    <recommendedName>
        <fullName evidence="1">Cupin type-2 domain-containing protein</fullName>
    </recommendedName>
</protein>
<evidence type="ECO:0000313" key="3">
    <source>
        <dbReference type="Proteomes" id="UP001273166"/>
    </source>
</evidence>
<dbReference type="InterPro" id="IPR014710">
    <property type="entry name" value="RmlC-like_jellyroll"/>
</dbReference>